<dbReference type="PANTHER" id="PTHR30419:SF8">
    <property type="entry name" value="NITROGEN ASSIMILATION TRANSCRIPTIONAL ACTIVATOR-RELATED"/>
    <property type="match status" value="1"/>
</dbReference>
<keyword evidence="3" id="KW-0238">DNA-binding</keyword>
<name>A0A6N9TVP2_STRHA</name>
<dbReference type="Gene3D" id="3.40.190.10">
    <property type="entry name" value="Periplasmic binding protein-like II"/>
    <property type="match status" value="2"/>
</dbReference>
<dbReference type="PROSITE" id="PS50931">
    <property type="entry name" value="HTH_LYSR"/>
    <property type="match status" value="1"/>
</dbReference>
<evidence type="ECO:0000259" key="6">
    <source>
        <dbReference type="PROSITE" id="PS50931"/>
    </source>
</evidence>
<dbReference type="Pfam" id="PF00126">
    <property type="entry name" value="HTH_1"/>
    <property type="match status" value="1"/>
</dbReference>
<dbReference type="EMBL" id="JAAGLQ010000163">
    <property type="protein sequence ID" value="NEA15357.1"/>
    <property type="molecule type" value="Genomic_DNA"/>
</dbReference>
<dbReference type="Gene3D" id="1.10.10.10">
    <property type="entry name" value="Winged helix-like DNA-binding domain superfamily/Winged helix DNA-binding domain"/>
    <property type="match status" value="1"/>
</dbReference>
<organism evidence="8 9">
    <name type="scientific">Streptomyces halstedii</name>
    <dbReference type="NCBI Taxonomy" id="1944"/>
    <lineage>
        <taxon>Bacteria</taxon>
        <taxon>Bacillati</taxon>
        <taxon>Actinomycetota</taxon>
        <taxon>Actinomycetes</taxon>
        <taxon>Kitasatosporales</taxon>
        <taxon>Streptomycetaceae</taxon>
        <taxon>Streptomyces</taxon>
    </lineage>
</organism>
<dbReference type="PRINTS" id="PR00039">
    <property type="entry name" value="HTHLYSR"/>
</dbReference>
<dbReference type="InterPro" id="IPR005119">
    <property type="entry name" value="LysR_subst-bd"/>
</dbReference>
<evidence type="ECO:0000313" key="9">
    <source>
        <dbReference type="Proteomes" id="UP000471293"/>
    </source>
</evidence>
<feature type="domain" description="HTH lysR-type" evidence="6">
    <location>
        <begin position="11"/>
        <end position="68"/>
    </location>
</feature>
<dbReference type="InterPro" id="IPR036388">
    <property type="entry name" value="WH-like_DNA-bd_sf"/>
</dbReference>
<evidence type="ECO:0000313" key="8">
    <source>
        <dbReference type="EMBL" id="NEA15357.1"/>
    </source>
</evidence>
<keyword evidence="10" id="KW-1185">Reference proteome</keyword>
<reference evidence="7 10" key="2">
    <citation type="submission" date="2021-07" db="EMBL/GenBank/DDBJ databases">
        <title>Sequencing Streptomyces halstedii LGO-A4 genome an citrus endophytic actinomycete.</title>
        <authorList>
            <person name="Samborskyy M."/>
            <person name="Scott N."/>
            <person name="Deglau R."/>
            <person name="Dickens S."/>
            <person name="Oliveira L.G."/>
        </authorList>
    </citation>
    <scope>NUCLEOTIDE SEQUENCE [LARGE SCALE GENOMIC DNA]</scope>
    <source>
        <strain evidence="7 10">LGO-A4</strain>
    </source>
</reference>
<dbReference type="RefSeq" id="WP_103505273.1">
    <property type="nucleotide sequence ID" value="NZ_JAAGLQ010000163.1"/>
</dbReference>
<dbReference type="InterPro" id="IPR036390">
    <property type="entry name" value="WH_DNA-bd_sf"/>
</dbReference>
<evidence type="ECO:0000313" key="7">
    <source>
        <dbReference type="EMBL" id="MBV7672918.1"/>
    </source>
</evidence>
<proteinExistence type="inferred from homology"/>
<evidence type="ECO:0000256" key="2">
    <source>
        <dbReference type="ARBA" id="ARBA00023015"/>
    </source>
</evidence>
<dbReference type="GO" id="GO:0005829">
    <property type="term" value="C:cytosol"/>
    <property type="evidence" value="ECO:0007669"/>
    <property type="project" value="TreeGrafter"/>
</dbReference>
<feature type="region of interest" description="Disordered" evidence="5">
    <location>
        <begin position="305"/>
        <end position="337"/>
    </location>
</feature>
<gene>
    <name evidence="8" type="ORF">G3I29_07395</name>
    <name evidence="7" type="ORF">STHAL_26080</name>
</gene>
<evidence type="ECO:0000256" key="4">
    <source>
        <dbReference type="ARBA" id="ARBA00023163"/>
    </source>
</evidence>
<keyword evidence="4" id="KW-0804">Transcription</keyword>
<evidence type="ECO:0000256" key="1">
    <source>
        <dbReference type="ARBA" id="ARBA00009437"/>
    </source>
</evidence>
<dbReference type="GO" id="GO:0003700">
    <property type="term" value="F:DNA-binding transcription factor activity"/>
    <property type="evidence" value="ECO:0007669"/>
    <property type="project" value="InterPro"/>
</dbReference>
<dbReference type="SUPFAM" id="SSF53850">
    <property type="entry name" value="Periplasmic binding protein-like II"/>
    <property type="match status" value="1"/>
</dbReference>
<dbReference type="Proteomes" id="UP000735541">
    <property type="component" value="Unassembled WGS sequence"/>
</dbReference>
<dbReference type="Pfam" id="PF03466">
    <property type="entry name" value="LysR_substrate"/>
    <property type="match status" value="1"/>
</dbReference>
<keyword evidence="2" id="KW-0805">Transcription regulation</keyword>
<dbReference type="InterPro" id="IPR050950">
    <property type="entry name" value="HTH-type_LysR_regulators"/>
</dbReference>
<comment type="caution">
    <text evidence="8">The sequence shown here is derived from an EMBL/GenBank/DDBJ whole genome shotgun (WGS) entry which is preliminary data.</text>
</comment>
<dbReference type="GO" id="GO:0003677">
    <property type="term" value="F:DNA binding"/>
    <property type="evidence" value="ECO:0007669"/>
    <property type="project" value="UniProtKB-KW"/>
</dbReference>
<dbReference type="InterPro" id="IPR000847">
    <property type="entry name" value="LysR_HTH_N"/>
</dbReference>
<accession>A0A6N9TVP2</accession>
<comment type="similarity">
    <text evidence="1">Belongs to the LysR transcriptional regulatory family.</text>
</comment>
<evidence type="ECO:0000256" key="3">
    <source>
        <dbReference type="ARBA" id="ARBA00023125"/>
    </source>
</evidence>
<dbReference type="PANTHER" id="PTHR30419">
    <property type="entry name" value="HTH-TYPE TRANSCRIPTIONAL REGULATOR YBHD"/>
    <property type="match status" value="1"/>
</dbReference>
<evidence type="ECO:0000313" key="10">
    <source>
        <dbReference type="Proteomes" id="UP000735541"/>
    </source>
</evidence>
<protein>
    <submittedName>
        <fullName evidence="8">LysR family transcriptional regulator</fullName>
    </submittedName>
</protein>
<dbReference type="EMBL" id="JAHUVW010000001">
    <property type="protein sequence ID" value="MBV7672918.1"/>
    <property type="molecule type" value="Genomic_DNA"/>
</dbReference>
<dbReference type="Proteomes" id="UP000471293">
    <property type="component" value="Unassembled WGS sequence"/>
</dbReference>
<sequence>MDIPRLLDGRLKFRHLILVDALSRQGSVVGAAAELHVTQPAATRSLHELEDILGVALFERRPRGVTATVFGEAFTQHARAVLAQLAQAGRHVVELADADRGTVIVGTHLAGSNVLLPRAITGIKKERPYLTVIVREASPEALLLDLEAGRVDFVVGRLTAPSDERMVRRKLYDESVDLVVRAGHVLVGRPHVELAELVDYPWILPGGETALRREIEEFFTRNGFALPLNRVETTSFLTVRQLLLETNVVAVLPSLIIRDDPRIVRLPVPLDPIGHSVGLTLSATRTLSPSAEVLIKSLEDIASDMVPQGAPGEHSGGVPGETPEGVPGHAPGSGGDQ</sequence>
<evidence type="ECO:0000256" key="5">
    <source>
        <dbReference type="SAM" id="MobiDB-lite"/>
    </source>
</evidence>
<dbReference type="AlphaFoldDB" id="A0A6N9TVP2"/>
<dbReference type="SUPFAM" id="SSF46785">
    <property type="entry name" value="Winged helix' DNA-binding domain"/>
    <property type="match status" value="1"/>
</dbReference>
<reference evidence="8 9" key="1">
    <citation type="submission" date="2020-01" db="EMBL/GenBank/DDBJ databases">
        <title>Insect and environment-associated Actinomycetes.</title>
        <authorList>
            <person name="Currrie C."/>
            <person name="Chevrette M."/>
            <person name="Carlson C."/>
            <person name="Stubbendieck R."/>
            <person name="Wendt-Pienkowski E."/>
        </authorList>
    </citation>
    <scope>NUCLEOTIDE SEQUENCE [LARGE SCALE GENOMIC DNA]</scope>
    <source>
        <strain evidence="8 9">SID11342</strain>
    </source>
</reference>